<protein>
    <recommendedName>
        <fullName evidence="4">ABC transporter substrate-binding protein</fullName>
    </recommendedName>
</protein>
<dbReference type="Proteomes" id="UP000193335">
    <property type="component" value="Unassembled WGS sequence"/>
</dbReference>
<dbReference type="CDD" id="cd06325">
    <property type="entry name" value="PBP1_ABC_unchar_transporter"/>
    <property type="match status" value="1"/>
</dbReference>
<evidence type="ECO:0000313" key="2">
    <source>
        <dbReference type="EMBL" id="OSJ26536.1"/>
    </source>
</evidence>
<dbReference type="Gene3D" id="3.40.50.2300">
    <property type="match status" value="2"/>
</dbReference>
<dbReference type="Pfam" id="PF04392">
    <property type="entry name" value="ABC_sub_bind"/>
    <property type="match status" value="1"/>
</dbReference>
<feature type="chain" id="PRO_5012598642" description="ABC transporter substrate-binding protein" evidence="1">
    <location>
        <begin position="24"/>
        <end position="326"/>
    </location>
</feature>
<dbReference type="PANTHER" id="PTHR35271:SF1">
    <property type="entry name" value="ABC TRANSPORTER, SUBSTRATE-BINDING LIPOPROTEIN"/>
    <property type="match status" value="1"/>
</dbReference>
<reference evidence="2 3" key="1">
    <citation type="submission" date="2017-03" db="EMBL/GenBank/DDBJ databases">
        <title>Whole genome sequences of fourteen strains of Bradyrhizobium canariense and one strain of Bradyrhizobium japonicum isolated from Lupinus (Papilionoideae: Genisteae) species in Algeria.</title>
        <authorList>
            <person name="Crovadore J."/>
            <person name="Chekireb D."/>
            <person name="Brachmann A."/>
            <person name="Chablais R."/>
            <person name="Cochard B."/>
            <person name="Lefort F."/>
        </authorList>
    </citation>
    <scope>NUCLEOTIDE SEQUENCE [LARGE SCALE GENOMIC DNA]</scope>
    <source>
        <strain evidence="2 3">UBMA197</strain>
    </source>
</reference>
<evidence type="ECO:0008006" key="4">
    <source>
        <dbReference type="Google" id="ProtNLM"/>
    </source>
</evidence>
<dbReference type="PANTHER" id="PTHR35271">
    <property type="entry name" value="ABC TRANSPORTER, SUBSTRATE-BINDING LIPOPROTEIN-RELATED"/>
    <property type="match status" value="1"/>
</dbReference>
<feature type="signal peptide" evidence="1">
    <location>
        <begin position="1"/>
        <end position="23"/>
    </location>
</feature>
<dbReference type="InterPro" id="IPR007487">
    <property type="entry name" value="ABC_transpt-TYRBP-like"/>
</dbReference>
<evidence type="ECO:0000313" key="3">
    <source>
        <dbReference type="Proteomes" id="UP000193335"/>
    </source>
</evidence>
<evidence type="ECO:0000256" key="1">
    <source>
        <dbReference type="SAM" id="SignalP"/>
    </source>
</evidence>
<keyword evidence="1" id="KW-0732">Signal</keyword>
<dbReference type="AlphaFoldDB" id="A0A1Y2JFS3"/>
<name>A0A1Y2JFS3_BRAJP</name>
<dbReference type="SUPFAM" id="SSF53822">
    <property type="entry name" value="Periplasmic binding protein-like I"/>
    <property type="match status" value="1"/>
</dbReference>
<accession>A0A1Y2JFS3</accession>
<dbReference type="EMBL" id="NAFL01000276">
    <property type="protein sequence ID" value="OSJ26536.1"/>
    <property type="molecule type" value="Genomic_DNA"/>
</dbReference>
<dbReference type="InterPro" id="IPR028082">
    <property type="entry name" value="Peripla_BP_I"/>
</dbReference>
<gene>
    <name evidence="2" type="ORF">BSZ19_35290</name>
</gene>
<sequence length="326" mass="34843">MRRRECITLAGGAALTLSLGARAQRAAMPVIGLLTVANPPEWAANGIRVGLAEAGYVEGRNLSIISRSAEGQFSRLRALAADLVGNDVVVILAGGSPVPARVSKEATTKIPIVFAYGGDPVADGLVDSLNRPGSNITGATFIGTALLAKRMELLREIVPWAIDVALLVNTNGTLAERQIADATAAARELRQRLHVVEINNDGDIDTAFERMSQLKMDAFVISTDPFFGMIARDRLAELALRYKIPGIYNGRDESKVGGLVSYGPDKADTWRQAAVYAGRILSGERPSNLPVVQPTKFEMIINLKTARSLSLTISPTLLGLADEVIE</sequence>
<proteinExistence type="predicted"/>
<organism evidence="2 3">
    <name type="scientific">Bradyrhizobium japonicum</name>
    <dbReference type="NCBI Taxonomy" id="375"/>
    <lineage>
        <taxon>Bacteria</taxon>
        <taxon>Pseudomonadati</taxon>
        <taxon>Pseudomonadota</taxon>
        <taxon>Alphaproteobacteria</taxon>
        <taxon>Hyphomicrobiales</taxon>
        <taxon>Nitrobacteraceae</taxon>
        <taxon>Bradyrhizobium</taxon>
    </lineage>
</organism>
<comment type="caution">
    <text evidence="2">The sequence shown here is derived from an EMBL/GenBank/DDBJ whole genome shotgun (WGS) entry which is preliminary data.</text>
</comment>